<gene>
    <name evidence="2" type="ORF">ADEAN_000399700</name>
</gene>
<accession>A0A7G2CAQ4</accession>
<evidence type="ECO:0000313" key="3">
    <source>
        <dbReference type="Proteomes" id="UP000515908"/>
    </source>
</evidence>
<dbReference type="OrthoDB" id="275379at2759"/>
<feature type="region of interest" description="Disordered" evidence="1">
    <location>
        <begin position="1"/>
        <end position="36"/>
    </location>
</feature>
<name>A0A7G2CAQ4_9TRYP</name>
<evidence type="ECO:0000256" key="1">
    <source>
        <dbReference type="SAM" id="MobiDB-lite"/>
    </source>
</evidence>
<organism evidence="2 3">
    <name type="scientific">Angomonas deanei</name>
    <dbReference type="NCBI Taxonomy" id="59799"/>
    <lineage>
        <taxon>Eukaryota</taxon>
        <taxon>Discoba</taxon>
        <taxon>Euglenozoa</taxon>
        <taxon>Kinetoplastea</taxon>
        <taxon>Metakinetoplastina</taxon>
        <taxon>Trypanosomatida</taxon>
        <taxon>Trypanosomatidae</taxon>
        <taxon>Strigomonadinae</taxon>
        <taxon>Angomonas</taxon>
    </lineage>
</organism>
<sequence>MLKDWFRGSSAKPEDAPTKTATRMEVDPEKSLETDESIREQRRLVFEKKLEESAKSGVRVHAMRVVTYDSIFQKAHNILLQGNQNETREGVYFNVGSNFQNTMVMSKWSLVNPKESNFEINLQMSGFSDVLAATWSTLSRYSLMYQRASSTGALVLAQFMAEKQQGMCQGMLFGMLQYPWVNGGCTRLQYVKDRQFSLSHLQRIIRGVNVGTNYSYDPMTHDSYLSYAMTWQTPKKDGFVGEICPSKGTWKVAATGHLWSHNLDSAVELEYKETREGMKSALNLGCRKRFIGGGELVASLLGFGTLKTNLTLPFGGSMPSVNQVRLSINCEYDVHSGAIKQGIVLDA</sequence>
<dbReference type="EMBL" id="LR877151">
    <property type="protein sequence ID" value="CAD2216535.1"/>
    <property type="molecule type" value="Genomic_DNA"/>
</dbReference>
<dbReference type="Proteomes" id="UP000515908">
    <property type="component" value="Chromosome 07"/>
</dbReference>
<proteinExistence type="predicted"/>
<dbReference type="VEuPathDB" id="TriTrypDB:ADEAN_000399700"/>
<reference evidence="2 3" key="1">
    <citation type="submission" date="2020-08" db="EMBL/GenBank/DDBJ databases">
        <authorList>
            <person name="Newling K."/>
            <person name="Davey J."/>
            <person name="Forrester S."/>
        </authorList>
    </citation>
    <scope>NUCLEOTIDE SEQUENCE [LARGE SCALE GENOMIC DNA]</scope>
    <source>
        <strain evidence="3">Crithidia deanei Carvalho (ATCC PRA-265)</strain>
    </source>
</reference>
<evidence type="ECO:0000313" key="2">
    <source>
        <dbReference type="EMBL" id="CAD2216535.1"/>
    </source>
</evidence>
<dbReference type="AlphaFoldDB" id="A0A7G2CAQ4"/>
<protein>
    <submittedName>
        <fullName evidence="2">Uncharacterized protein</fullName>
    </submittedName>
</protein>
<keyword evidence="3" id="KW-1185">Reference proteome</keyword>